<evidence type="ECO:0000256" key="3">
    <source>
        <dbReference type="ARBA" id="ARBA00010217"/>
    </source>
</evidence>
<dbReference type="Proteomes" id="UP001168877">
    <property type="component" value="Unassembled WGS sequence"/>
</dbReference>
<comment type="caution">
    <text evidence="14">The sequence shown here is derived from an EMBL/GenBank/DDBJ whole genome shotgun (WGS) entry which is preliminary data.</text>
</comment>
<evidence type="ECO:0000256" key="5">
    <source>
        <dbReference type="ARBA" id="ARBA00022729"/>
    </source>
</evidence>
<dbReference type="InterPro" id="IPR000719">
    <property type="entry name" value="Prot_kinase_dom"/>
</dbReference>
<dbReference type="GO" id="GO:0030246">
    <property type="term" value="F:carbohydrate binding"/>
    <property type="evidence" value="ECO:0007669"/>
    <property type="project" value="UniProtKB-KW"/>
</dbReference>
<comment type="subcellular location">
    <subcellularLocation>
        <location evidence="1">Membrane</location>
        <topology evidence="1">Single-pass type I membrane protein</topology>
    </subcellularLocation>
</comment>
<dbReference type="InterPro" id="IPR013320">
    <property type="entry name" value="ConA-like_dom_sf"/>
</dbReference>
<sequence length="288" mass="32931">MSFSTAFVFSIKPKYPELGGHGLAFTLMSTKQPMYCLANQCLGLPNDTTNALYSTRYLRSGIRYSFHHVHGWSFKIGGRAQELDITELPSLAGKSKIVHRKGFAVGITLASITLVFLLIVFAAYVIRRIINGKEVLQEWEIEYGAHRFRYPEFFIATRGFQERNLVGLGGFGKVYRRIIPSTGIEVAIKRVAHDLRRGMKEFVAEITSMGRLRHQNLVELHGWCWKQDELLLVYDYIPNGSLDKLLFDNEDSSQKKKILAWDQRYAILIGVAQAVKRYFTFTKNVIRG</sequence>
<evidence type="ECO:0000256" key="9">
    <source>
        <dbReference type="ARBA" id="ARBA00022989"/>
    </source>
</evidence>
<comment type="similarity">
    <text evidence="3">In the C-terminal section; belongs to the protein kinase superfamily. Ser/Thr protein kinase family.</text>
</comment>
<dbReference type="Gene3D" id="2.60.120.200">
    <property type="match status" value="1"/>
</dbReference>
<dbReference type="PANTHER" id="PTHR27007">
    <property type="match status" value="1"/>
</dbReference>
<keyword evidence="8" id="KW-0067">ATP-binding</keyword>
<dbReference type="EMBL" id="JAUESC010000381">
    <property type="protein sequence ID" value="KAK0589516.1"/>
    <property type="molecule type" value="Genomic_DNA"/>
</dbReference>
<evidence type="ECO:0000256" key="6">
    <source>
        <dbReference type="ARBA" id="ARBA00022734"/>
    </source>
</evidence>
<reference evidence="14" key="1">
    <citation type="journal article" date="2022" name="Plant J.">
        <title>Strategies of tolerance reflected in two North American maple genomes.</title>
        <authorList>
            <person name="McEvoy S.L."/>
            <person name="Sezen U.U."/>
            <person name="Trouern-Trend A."/>
            <person name="McMahon S.M."/>
            <person name="Schaberg P.G."/>
            <person name="Yang J."/>
            <person name="Wegrzyn J.L."/>
            <person name="Swenson N.G."/>
        </authorList>
    </citation>
    <scope>NUCLEOTIDE SEQUENCE</scope>
    <source>
        <strain evidence="14">NS2018</strain>
    </source>
</reference>
<keyword evidence="4 12" id="KW-0812">Transmembrane</keyword>
<evidence type="ECO:0000256" key="10">
    <source>
        <dbReference type="ARBA" id="ARBA00023136"/>
    </source>
</evidence>
<evidence type="ECO:0000256" key="2">
    <source>
        <dbReference type="ARBA" id="ARBA00008536"/>
    </source>
</evidence>
<feature type="transmembrane region" description="Helical" evidence="12">
    <location>
        <begin position="103"/>
        <end position="126"/>
    </location>
</feature>
<dbReference type="InterPro" id="IPR011009">
    <property type="entry name" value="Kinase-like_dom_sf"/>
</dbReference>
<proteinExistence type="inferred from homology"/>
<dbReference type="GO" id="GO:0005524">
    <property type="term" value="F:ATP binding"/>
    <property type="evidence" value="ECO:0007669"/>
    <property type="project" value="UniProtKB-KW"/>
</dbReference>
<dbReference type="GO" id="GO:0006952">
    <property type="term" value="P:defense response"/>
    <property type="evidence" value="ECO:0007669"/>
    <property type="project" value="UniProtKB-ARBA"/>
</dbReference>
<dbReference type="AlphaFoldDB" id="A0AA39S366"/>
<dbReference type="InterPro" id="IPR001220">
    <property type="entry name" value="Legume_lectin_dom"/>
</dbReference>
<evidence type="ECO:0000256" key="4">
    <source>
        <dbReference type="ARBA" id="ARBA00022692"/>
    </source>
</evidence>
<evidence type="ECO:0000259" key="13">
    <source>
        <dbReference type="PROSITE" id="PS50011"/>
    </source>
</evidence>
<dbReference type="SUPFAM" id="SSF56112">
    <property type="entry name" value="Protein kinase-like (PK-like)"/>
    <property type="match status" value="1"/>
</dbReference>
<evidence type="ECO:0000256" key="11">
    <source>
        <dbReference type="ARBA" id="ARBA00023170"/>
    </source>
</evidence>
<protein>
    <recommendedName>
        <fullName evidence="13">Protein kinase domain-containing protein</fullName>
    </recommendedName>
</protein>
<keyword evidence="11" id="KW-0675">Receptor</keyword>
<dbReference type="Pfam" id="PF00139">
    <property type="entry name" value="Lectin_legB"/>
    <property type="match status" value="1"/>
</dbReference>
<dbReference type="GO" id="GO:0016020">
    <property type="term" value="C:membrane"/>
    <property type="evidence" value="ECO:0007669"/>
    <property type="project" value="UniProtKB-SubCell"/>
</dbReference>
<evidence type="ECO:0000313" key="14">
    <source>
        <dbReference type="EMBL" id="KAK0589516.1"/>
    </source>
</evidence>
<evidence type="ECO:0000256" key="12">
    <source>
        <dbReference type="SAM" id="Phobius"/>
    </source>
</evidence>
<accession>A0AA39S366</accession>
<dbReference type="GO" id="GO:0004672">
    <property type="term" value="F:protein kinase activity"/>
    <property type="evidence" value="ECO:0007669"/>
    <property type="project" value="InterPro"/>
</dbReference>
<dbReference type="Pfam" id="PF07714">
    <property type="entry name" value="PK_Tyr_Ser-Thr"/>
    <property type="match status" value="1"/>
</dbReference>
<organism evidence="14 15">
    <name type="scientific">Acer saccharum</name>
    <name type="common">Sugar maple</name>
    <dbReference type="NCBI Taxonomy" id="4024"/>
    <lineage>
        <taxon>Eukaryota</taxon>
        <taxon>Viridiplantae</taxon>
        <taxon>Streptophyta</taxon>
        <taxon>Embryophyta</taxon>
        <taxon>Tracheophyta</taxon>
        <taxon>Spermatophyta</taxon>
        <taxon>Magnoliopsida</taxon>
        <taxon>eudicotyledons</taxon>
        <taxon>Gunneridae</taxon>
        <taxon>Pentapetalae</taxon>
        <taxon>rosids</taxon>
        <taxon>malvids</taxon>
        <taxon>Sapindales</taxon>
        <taxon>Sapindaceae</taxon>
        <taxon>Hippocastanoideae</taxon>
        <taxon>Acereae</taxon>
        <taxon>Acer</taxon>
    </lineage>
</organism>
<evidence type="ECO:0000256" key="1">
    <source>
        <dbReference type="ARBA" id="ARBA00004479"/>
    </source>
</evidence>
<comment type="similarity">
    <text evidence="2">In the N-terminal section; belongs to the leguminous lectin family.</text>
</comment>
<keyword evidence="9 12" id="KW-1133">Transmembrane helix</keyword>
<keyword evidence="15" id="KW-1185">Reference proteome</keyword>
<evidence type="ECO:0000256" key="8">
    <source>
        <dbReference type="ARBA" id="ARBA00022840"/>
    </source>
</evidence>
<dbReference type="InterPro" id="IPR001245">
    <property type="entry name" value="Ser-Thr/Tyr_kinase_cat_dom"/>
</dbReference>
<dbReference type="InterPro" id="IPR050528">
    <property type="entry name" value="L-type_Lectin-RKs"/>
</dbReference>
<feature type="domain" description="Protein kinase" evidence="13">
    <location>
        <begin position="160"/>
        <end position="288"/>
    </location>
</feature>
<dbReference type="GO" id="GO:0051707">
    <property type="term" value="P:response to other organism"/>
    <property type="evidence" value="ECO:0007669"/>
    <property type="project" value="UniProtKB-ARBA"/>
</dbReference>
<evidence type="ECO:0000313" key="15">
    <source>
        <dbReference type="Proteomes" id="UP001168877"/>
    </source>
</evidence>
<reference evidence="14" key="2">
    <citation type="submission" date="2023-06" db="EMBL/GenBank/DDBJ databases">
        <authorList>
            <person name="Swenson N.G."/>
            <person name="Wegrzyn J.L."/>
            <person name="Mcevoy S.L."/>
        </authorList>
    </citation>
    <scope>NUCLEOTIDE SEQUENCE</scope>
    <source>
        <strain evidence="14">NS2018</strain>
        <tissue evidence="14">Leaf</tissue>
    </source>
</reference>
<keyword evidence="7" id="KW-0547">Nucleotide-binding</keyword>
<evidence type="ECO:0000256" key="7">
    <source>
        <dbReference type="ARBA" id="ARBA00022741"/>
    </source>
</evidence>
<keyword evidence="5" id="KW-0732">Signal</keyword>
<name>A0AA39S366_ACESA</name>
<keyword evidence="10 12" id="KW-0472">Membrane</keyword>
<dbReference type="Gene3D" id="1.10.510.10">
    <property type="entry name" value="Transferase(Phosphotransferase) domain 1"/>
    <property type="match status" value="1"/>
</dbReference>
<dbReference type="SUPFAM" id="SSF49899">
    <property type="entry name" value="Concanavalin A-like lectins/glucanases"/>
    <property type="match status" value="1"/>
</dbReference>
<keyword evidence="6" id="KW-0430">Lectin</keyword>
<dbReference type="PROSITE" id="PS50011">
    <property type="entry name" value="PROTEIN_KINASE_DOM"/>
    <property type="match status" value="1"/>
</dbReference>
<gene>
    <name evidence="14" type="ORF">LWI29_015320</name>
</gene>